<sequence length="289" mass="32477">MSVFVSHMSESSSEGSEREDITLVDALEIGSRLTYLRQAGSQNHPLINHESTDMYILAALWSLEQKLARVGMSPGVVSDIAQKRNELQDEYLNDDEGSDETDSTQDEENNSTPMINNRDGRELANATDSWVRIIRTELGNEVRIPVFSEGILNIDRAMKDPSSLFQHEGIWEDLPSQTQDDLAEACRTAAASCPTATVFLCLRAVEERLGTWYVTETDHSIDTETFGQVLSNLDDTYDESSRPSILSHLDYLRDRRNEVAHPTHSPNMQEAVSTLVTVRQTISDIQERL</sequence>
<dbReference type="EMBL" id="BAAADN010000043">
    <property type="protein sequence ID" value="GAA0468659.1"/>
    <property type="molecule type" value="Genomic_DNA"/>
</dbReference>
<comment type="caution">
    <text evidence="2">The sequence shown here is derived from an EMBL/GenBank/DDBJ whole genome shotgun (WGS) entry which is preliminary data.</text>
</comment>
<reference evidence="2" key="1">
    <citation type="journal article" date="2014" name="Int. J. Syst. Evol. Microbiol.">
        <title>Complete genome sequence of Corynebacterium casei LMG S-19264T (=DSM 44701T), isolated from a smear-ripened cheese.</title>
        <authorList>
            <consortium name="US DOE Joint Genome Institute (JGI-PGF)"/>
            <person name="Walter F."/>
            <person name="Albersmeier A."/>
            <person name="Kalinowski J."/>
            <person name="Ruckert C."/>
        </authorList>
    </citation>
    <scope>NUCLEOTIDE SEQUENCE</scope>
    <source>
        <strain evidence="2">JCM 12289</strain>
    </source>
</reference>
<evidence type="ECO:0000256" key="1">
    <source>
        <dbReference type="SAM" id="MobiDB-lite"/>
    </source>
</evidence>
<organism evidence="2 3">
    <name type="scientific">Halococcus dombrowskii</name>
    <dbReference type="NCBI Taxonomy" id="179637"/>
    <lineage>
        <taxon>Archaea</taxon>
        <taxon>Methanobacteriati</taxon>
        <taxon>Methanobacteriota</taxon>
        <taxon>Stenosarchaea group</taxon>
        <taxon>Halobacteria</taxon>
        <taxon>Halobacteriales</taxon>
        <taxon>Halococcaceae</taxon>
        <taxon>Halococcus</taxon>
    </lineage>
</organism>
<protein>
    <submittedName>
        <fullName evidence="2">Uncharacterized protein</fullName>
    </submittedName>
</protein>
<name>A0AAV3SJI1_HALDO</name>
<feature type="region of interest" description="Disordered" evidence="1">
    <location>
        <begin position="90"/>
        <end position="121"/>
    </location>
</feature>
<dbReference type="AlphaFoldDB" id="A0AAV3SJI1"/>
<evidence type="ECO:0000313" key="3">
    <source>
        <dbReference type="Proteomes" id="UP001500962"/>
    </source>
</evidence>
<proteinExistence type="predicted"/>
<reference evidence="2" key="2">
    <citation type="submission" date="2023-12" db="EMBL/GenBank/DDBJ databases">
        <authorList>
            <person name="Sun Q."/>
            <person name="Inoue M."/>
        </authorList>
    </citation>
    <scope>NUCLEOTIDE SEQUENCE</scope>
    <source>
        <strain evidence="2">JCM 12289</strain>
    </source>
</reference>
<feature type="compositionally biased region" description="Acidic residues" evidence="1">
    <location>
        <begin position="90"/>
        <end position="109"/>
    </location>
</feature>
<evidence type="ECO:0000313" key="2">
    <source>
        <dbReference type="EMBL" id="GAA0468659.1"/>
    </source>
</evidence>
<dbReference type="Proteomes" id="UP001500962">
    <property type="component" value="Unassembled WGS sequence"/>
</dbReference>
<gene>
    <name evidence="2" type="ORF">GCM10008985_27100</name>
</gene>
<accession>A0AAV3SJI1</accession>